<reference evidence="3 4" key="1">
    <citation type="submission" date="2013-09" db="EMBL/GenBank/DDBJ databases">
        <title>Genome sequencing of Arenimonas metalli.</title>
        <authorList>
            <person name="Chen F."/>
            <person name="Wang G."/>
        </authorList>
    </citation>
    <scope>NUCLEOTIDE SEQUENCE [LARGE SCALE GENOMIC DNA]</scope>
    <source>
        <strain evidence="3 4">CF5-1</strain>
    </source>
</reference>
<evidence type="ECO:0000256" key="1">
    <source>
        <dbReference type="ARBA" id="ARBA00023172"/>
    </source>
</evidence>
<accession>A0A091B1J6</accession>
<organism evidence="3 4">
    <name type="scientific">Arenimonas metalli CF5-1</name>
    <dbReference type="NCBI Taxonomy" id="1384056"/>
    <lineage>
        <taxon>Bacteria</taxon>
        <taxon>Pseudomonadati</taxon>
        <taxon>Pseudomonadota</taxon>
        <taxon>Gammaproteobacteria</taxon>
        <taxon>Lysobacterales</taxon>
        <taxon>Lysobacteraceae</taxon>
        <taxon>Arenimonas</taxon>
    </lineage>
</organism>
<name>A0A091B1J6_9GAMM</name>
<dbReference type="GO" id="GO:0015074">
    <property type="term" value="P:DNA integration"/>
    <property type="evidence" value="ECO:0007669"/>
    <property type="project" value="InterPro"/>
</dbReference>
<dbReference type="GO" id="GO:0006310">
    <property type="term" value="P:DNA recombination"/>
    <property type="evidence" value="ECO:0007669"/>
    <property type="project" value="UniProtKB-KW"/>
</dbReference>
<dbReference type="InterPro" id="IPR013762">
    <property type="entry name" value="Integrase-like_cat_sf"/>
</dbReference>
<dbReference type="Gene3D" id="1.10.443.10">
    <property type="entry name" value="Intergrase catalytic core"/>
    <property type="match status" value="1"/>
</dbReference>
<evidence type="ECO:0000256" key="2">
    <source>
        <dbReference type="SAM" id="MobiDB-lite"/>
    </source>
</evidence>
<evidence type="ECO:0000313" key="4">
    <source>
        <dbReference type="Proteomes" id="UP000029393"/>
    </source>
</evidence>
<dbReference type="SUPFAM" id="SSF56349">
    <property type="entry name" value="DNA breaking-rejoining enzymes"/>
    <property type="match status" value="1"/>
</dbReference>
<protein>
    <submittedName>
        <fullName evidence="3">Uncharacterized protein</fullName>
    </submittedName>
</protein>
<dbReference type="eggNOG" id="COG0582">
    <property type="taxonomic scope" value="Bacteria"/>
</dbReference>
<feature type="region of interest" description="Disordered" evidence="2">
    <location>
        <begin position="825"/>
        <end position="845"/>
    </location>
</feature>
<sequence>MRQAIWSTNYLLLPSHPDVLPLADYARIVGGTMNLLRQASAGYDIRAGGCGLLVQALFGRTPRSMRALSVLECAKGVHDPDRMDLLLKDGGVRLSCFWKVGGDEFEPSYFRPDETQLMDLEPVRQDFLLPLAPAFMTLLRENADALRALVSLPVAEIEARLREAARVVAESEGIVFTMGQLRASMPVHLFEQCRDTAATQLICADTLGQSAAPLSYYAPRVRALSQIHWTFQNQLLGTSDPLPDCPYAGDRVGSHLLVRLDSAQAMARAPAKVMHHGLSRLIDENRIQDIHQAMVGHVAGMLMAVVTHRPTEALLELTVADLLIEDNAGAALFRDKIHDAAHDPRLVALPAMACRQLIAYLEHLSGLQSYFPDIEDAVRDVLRGEAPLLMGLSVDGRLQSLDLKALKTLMPESWGLLPMNWGRHWMRTHAVEQGVRPELASMQLGHLEAVGYPFSKASPTEPWLFVETVAPEWELLARAQGWQVVRGLPAKKPISADMLTPLKAWSKRISDHAASHRLIALQWREAMKSKLRAYREQAEQTVLAHPELVSAGIVTRYHNKSRDQERHALSRADFERIRDEVYEAAGEDLALAIANANAVCDVARIVNTRTRQLPETPGKVFNLRRPLDNAFVPGMMEAVRQIRALRAHVSTLANAEQGMRWEEEESACACAALAMVLFGCCESAEQIRGAIARRGQLQRSATLQDTVLVPWGDEPHQVLVLRGVAAHVLARLNWKKGGETLPDRDVLNAKLAEMLPDWALWRGSGSGKARVDGVLERLCETAAVANRYELSPAARKANGLRGGSTPAHILEQLAFLDGDPAGTVSRSWEASGSGAPPGELVRDPGGRKGNARTQYLALCKVFPATSKDTELPLTREAIETGQAATPESRAKIIAEIEAQLQAQEAERRLQPIVRMLASWTIDLLVNGTPKTKNPALSTVENYLTRVGAPLVHIFGQSGLSDVDEVELEDAYLVAIESKSADGKDLRQKTAAGVLLFHAHAQRQFGLPEVDLSEIKLYLREGPDALSDARLILPAERDAIVQTLVNRTGQAVDESSQYQVRVTRQASQLMPLIGLGGLRRGEGLGLQFRDISERDGQVGIRIRPNSSRRLKTVRARRALQLPADATAVGGLTLPEWVQTERFRLRTRNLETAYVFSPTNEPFDASVRAEIAEVCLKACRDVTGRQQSRLHALRHLVAMERTTPVFLADRDREALAGHIRMVPVPTLRKGVALPRDLLGQVLALGHADPETTVVCYHHLVWLLRSRTDCWLASRYVNRMTLAPLLGVSQHALDWAAKQRPGRDRALAWLDVCADVRAVPARPEETPSQVIQKGESESSGPMRQWTAGELGSLLDDVARVGSLEKTLLVRGADPSEATRLRLQLQPMERRLGRMMLEERGLETAKGAPRRRVKRIGKGRELEELFGWYDHDQGGRRVVIANLAETLYEYLQPTQADRIHLPSQAASQLRDLLKALGIGEDQFTGAPPEAGLEVMRILRVAPKPSLGAAAPESEDVKATSDRYLGTVLKRILLIIRLVDRNLR</sequence>
<keyword evidence="1" id="KW-0233">DNA recombination</keyword>
<dbReference type="InterPro" id="IPR011010">
    <property type="entry name" value="DNA_brk_join_enz"/>
</dbReference>
<evidence type="ECO:0000313" key="3">
    <source>
        <dbReference type="EMBL" id="KFN46438.1"/>
    </source>
</evidence>
<proteinExistence type="predicted"/>
<gene>
    <name evidence="3" type="ORF">N787_10435</name>
</gene>
<dbReference type="EMBL" id="AVCK01000016">
    <property type="protein sequence ID" value="KFN46438.1"/>
    <property type="molecule type" value="Genomic_DNA"/>
</dbReference>
<dbReference type="GO" id="GO:0003677">
    <property type="term" value="F:DNA binding"/>
    <property type="evidence" value="ECO:0007669"/>
    <property type="project" value="InterPro"/>
</dbReference>
<dbReference type="Proteomes" id="UP000029393">
    <property type="component" value="Unassembled WGS sequence"/>
</dbReference>
<dbReference type="STRING" id="1384056.N787_10435"/>
<comment type="caution">
    <text evidence="3">The sequence shown here is derived from an EMBL/GenBank/DDBJ whole genome shotgun (WGS) entry which is preliminary data.</text>
</comment>
<keyword evidence="4" id="KW-1185">Reference proteome</keyword>
<dbReference type="PATRIC" id="fig|1384056.3.peg.1305"/>